<dbReference type="Proteomes" id="UP000814033">
    <property type="component" value="Unassembled WGS sequence"/>
</dbReference>
<evidence type="ECO:0000313" key="2">
    <source>
        <dbReference type="Proteomes" id="UP000814033"/>
    </source>
</evidence>
<proteinExistence type="predicted"/>
<comment type="caution">
    <text evidence="1">The sequence shown here is derived from an EMBL/GenBank/DDBJ whole genome shotgun (WGS) entry which is preliminary data.</text>
</comment>
<dbReference type="EMBL" id="MU275883">
    <property type="protein sequence ID" value="KAI0048648.1"/>
    <property type="molecule type" value="Genomic_DNA"/>
</dbReference>
<reference evidence="1" key="1">
    <citation type="submission" date="2021-02" db="EMBL/GenBank/DDBJ databases">
        <authorList>
            <consortium name="DOE Joint Genome Institute"/>
            <person name="Ahrendt S."/>
            <person name="Looney B.P."/>
            <person name="Miyauchi S."/>
            <person name="Morin E."/>
            <person name="Drula E."/>
            <person name="Courty P.E."/>
            <person name="Chicoki N."/>
            <person name="Fauchery L."/>
            <person name="Kohler A."/>
            <person name="Kuo A."/>
            <person name="Labutti K."/>
            <person name="Pangilinan J."/>
            <person name="Lipzen A."/>
            <person name="Riley R."/>
            <person name="Andreopoulos W."/>
            <person name="He G."/>
            <person name="Johnson J."/>
            <person name="Barry K.W."/>
            <person name="Grigoriev I.V."/>
            <person name="Nagy L."/>
            <person name="Hibbett D."/>
            <person name="Henrissat B."/>
            <person name="Matheny P.B."/>
            <person name="Labbe J."/>
            <person name="Martin F."/>
        </authorList>
    </citation>
    <scope>NUCLEOTIDE SEQUENCE</scope>
    <source>
        <strain evidence="1">FP105234-sp</strain>
    </source>
</reference>
<evidence type="ECO:0000313" key="1">
    <source>
        <dbReference type="EMBL" id="KAI0048648.1"/>
    </source>
</evidence>
<reference evidence="1" key="2">
    <citation type="journal article" date="2022" name="New Phytol.">
        <title>Evolutionary transition to the ectomycorrhizal habit in the genomes of a hyperdiverse lineage of mushroom-forming fungi.</title>
        <authorList>
            <person name="Looney B."/>
            <person name="Miyauchi S."/>
            <person name="Morin E."/>
            <person name="Drula E."/>
            <person name="Courty P.E."/>
            <person name="Kohler A."/>
            <person name="Kuo A."/>
            <person name="LaButti K."/>
            <person name="Pangilinan J."/>
            <person name="Lipzen A."/>
            <person name="Riley R."/>
            <person name="Andreopoulos W."/>
            <person name="He G."/>
            <person name="Johnson J."/>
            <person name="Nolan M."/>
            <person name="Tritt A."/>
            <person name="Barry K.W."/>
            <person name="Grigoriev I.V."/>
            <person name="Nagy L.G."/>
            <person name="Hibbett D."/>
            <person name="Henrissat B."/>
            <person name="Matheny P.B."/>
            <person name="Labbe J."/>
            <person name="Martin F.M."/>
        </authorList>
    </citation>
    <scope>NUCLEOTIDE SEQUENCE</scope>
    <source>
        <strain evidence="1">FP105234-sp</strain>
    </source>
</reference>
<name>A0ACB8RXM7_9AGAM</name>
<gene>
    <name evidence="1" type="ORF">FA95DRAFT_1014347</name>
</gene>
<sequence length="442" mass="48822">MCEGPSVHHLAVFDKLQRLRAYNSSRTRAITFEELPFAPAPVGMELSPHYSSVTTFVSGTYDNNDALCVHVMQMPSAMRGLEERRWTIELGAPYELLGVDASQDLLVVQEPADISVSLTATVCMLTLSTGESHPLALDTRIRMQFSHRVEVFGDYCAAESDSGAEREHPWFTIWNWKTSAEVEMSRFGLGSAMRDFAFLDSSHVAILQLDYHIYVYELGTGHHPTTFKLPPDSRPWNMWNMGLATSNSVSDTDHPGVFHPDPSARIVSIFSPSDDFLLAVPVGTFLGAAWSTTVPWADWGPACRLIPCHLPGVLPCPCHSEGALSCVGQSSAMRVVVFQPITGEGPDSGHVAVLADFHPERVAQARLRGPDGLVEAKPDEGPSGRLTNAALPYVRREFKMPWDGERVDRPYKVLLCEDQLFVFELLPGEDHDSLVKAWACTI</sequence>
<protein>
    <submittedName>
        <fullName evidence="1">Uncharacterized protein</fullName>
    </submittedName>
</protein>
<organism evidence="1 2">
    <name type="scientific">Auriscalpium vulgare</name>
    <dbReference type="NCBI Taxonomy" id="40419"/>
    <lineage>
        <taxon>Eukaryota</taxon>
        <taxon>Fungi</taxon>
        <taxon>Dikarya</taxon>
        <taxon>Basidiomycota</taxon>
        <taxon>Agaricomycotina</taxon>
        <taxon>Agaricomycetes</taxon>
        <taxon>Russulales</taxon>
        <taxon>Auriscalpiaceae</taxon>
        <taxon>Auriscalpium</taxon>
    </lineage>
</organism>
<accession>A0ACB8RXM7</accession>
<keyword evidence="2" id="KW-1185">Reference proteome</keyword>